<proteinExistence type="predicted"/>
<evidence type="ECO:0000313" key="1">
    <source>
        <dbReference type="EMBL" id="OFJ53086.1"/>
    </source>
</evidence>
<accession>A0A1E8Q3R7</accession>
<dbReference type="Proteomes" id="UP000178953">
    <property type="component" value="Unassembled WGS sequence"/>
</dbReference>
<comment type="caution">
    <text evidence="1">The sequence shown here is derived from an EMBL/GenBank/DDBJ whole genome shotgun (WGS) entry which is preliminary data.</text>
</comment>
<organism evidence="1 2">
    <name type="scientific">Mycolicibacterium grossiae</name>
    <dbReference type="NCBI Taxonomy" id="1552759"/>
    <lineage>
        <taxon>Bacteria</taxon>
        <taxon>Bacillati</taxon>
        <taxon>Actinomycetota</taxon>
        <taxon>Actinomycetes</taxon>
        <taxon>Mycobacteriales</taxon>
        <taxon>Mycobacteriaceae</taxon>
        <taxon>Mycolicibacterium</taxon>
    </lineage>
</organism>
<protein>
    <submittedName>
        <fullName evidence="1">Uncharacterized protein</fullName>
    </submittedName>
</protein>
<evidence type="ECO:0000313" key="2">
    <source>
        <dbReference type="Proteomes" id="UP000178953"/>
    </source>
</evidence>
<gene>
    <name evidence="1" type="ORF">BEL07_14450</name>
</gene>
<keyword evidence="2" id="KW-1185">Reference proteome</keyword>
<reference evidence="1 2" key="1">
    <citation type="submission" date="2016-09" db="EMBL/GenBank/DDBJ databases">
        <title>genome sequence of Mycobacterium sp. 739 SCH.</title>
        <authorList>
            <person name="Greninger A.L."/>
            <person name="Qin X."/>
            <person name="Jerome K."/>
            <person name="Vora S."/>
            <person name="Quinn K."/>
        </authorList>
    </citation>
    <scope>NUCLEOTIDE SEQUENCE [LARGE SCALE GENOMIC DNA]</scope>
    <source>
        <strain evidence="1 2">SCH</strain>
    </source>
</reference>
<dbReference type="AlphaFoldDB" id="A0A1E8Q3R7"/>
<dbReference type="EMBL" id="MCHX01000030">
    <property type="protein sequence ID" value="OFJ53086.1"/>
    <property type="molecule type" value="Genomic_DNA"/>
</dbReference>
<sequence>MGDLPLRFDRLGTRLCGIGPFDVRYAEGGGRPVALGAWPVRYDGDRLASIGPFGARFEDGVLREIGPLLLRYDGEHHPVRVVCTDGRPGIDPGLTAVLFLVIHRREYRTDLWE</sequence>
<name>A0A1E8Q3R7_9MYCO</name>